<gene>
    <name evidence="1" type="ORF">BDN70DRAFT_880933</name>
</gene>
<comment type="caution">
    <text evidence="1">The sequence shown here is derived from an EMBL/GenBank/DDBJ whole genome shotgun (WGS) entry which is preliminary data.</text>
</comment>
<accession>A0A9P5YZS2</accession>
<evidence type="ECO:0000313" key="1">
    <source>
        <dbReference type="EMBL" id="KAF9477675.1"/>
    </source>
</evidence>
<dbReference type="Proteomes" id="UP000807469">
    <property type="component" value="Unassembled WGS sequence"/>
</dbReference>
<proteinExistence type="predicted"/>
<evidence type="ECO:0000313" key="2">
    <source>
        <dbReference type="Proteomes" id="UP000807469"/>
    </source>
</evidence>
<protein>
    <submittedName>
        <fullName evidence="1">Uncharacterized protein</fullName>
    </submittedName>
</protein>
<reference evidence="1" key="1">
    <citation type="submission" date="2020-11" db="EMBL/GenBank/DDBJ databases">
        <authorList>
            <consortium name="DOE Joint Genome Institute"/>
            <person name="Ahrendt S."/>
            <person name="Riley R."/>
            <person name="Andreopoulos W."/>
            <person name="Labutti K."/>
            <person name="Pangilinan J."/>
            <person name="Ruiz-Duenas F.J."/>
            <person name="Barrasa J.M."/>
            <person name="Sanchez-Garcia M."/>
            <person name="Camarero S."/>
            <person name="Miyauchi S."/>
            <person name="Serrano A."/>
            <person name="Linde D."/>
            <person name="Babiker R."/>
            <person name="Drula E."/>
            <person name="Ayuso-Fernandez I."/>
            <person name="Pacheco R."/>
            <person name="Padilla G."/>
            <person name="Ferreira P."/>
            <person name="Barriuso J."/>
            <person name="Kellner H."/>
            <person name="Castanera R."/>
            <person name="Alfaro M."/>
            <person name="Ramirez L."/>
            <person name="Pisabarro A.G."/>
            <person name="Kuo A."/>
            <person name="Tritt A."/>
            <person name="Lipzen A."/>
            <person name="He G."/>
            <person name="Yan M."/>
            <person name="Ng V."/>
            <person name="Cullen D."/>
            <person name="Martin F."/>
            <person name="Rosso M.-N."/>
            <person name="Henrissat B."/>
            <person name="Hibbett D."/>
            <person name="Martinez A.T."/>
            <person name="Grigoriev I.V."/>
        </authorList>
    </citation>
    <scope>NUCLEOTIDE SEQUENCE</scope>
    <source>
        <strain evidence="1">CIRM-BRFM 674</strain>
    </source>
</reference>
<sequence length="179" mass="20403">MHCISPLAVTISPECPGYETASNLQNVRHSRATRVVFIWFARPSAILPFRFPKASYAVIFDITSVPNYRSFDLAHTLLTFCEYHMRESGYIRFQIVYVVYAMHAGGTTGIILLDKRFRHAYEAQVSHSFSSDISVVAPLTHHLNVGNHPISIWNHDFSISRMNAHIDALCRNARRLARN</sequence>
<dbReference type="AlphaFoldDB" id="A0A9P5YZS2"/>
<keyword evidence="2" id="KW-1185">Reference proteome</keyword>
<dbReference type="EMBL" id="MU155254">
    <property type="protein sequence ID" value="KAF9477675.1"/>
    <property type="molecule type" value="Genomic_DNA"/>
</dbReference>
<name>A0A9P5YZS2_9AGAR</name>
<dbReference type="OrthoDB" id="2996166at2759"/>
<organism evidence="1 2">
    <name type="scientific">Pholiota conissans</name>
    <dbReference type="NCBI Taxonomy" id="109636"/>
    <lineage>
        <taxon>Eukaryota</taxon>
        <taxon>Fungi</taxon>
        <taxon>Dikarya</taxon>
        <taxon>Basidiomycota</taxon>
        <taxon>Agaricomycotina</taxon>
        <taxon>Agaricomycetes</taxon>
        <taxon>Agaricomycetidae</taxon>
        <taxon>Agaricales</taxon>
        <taxon>Agaricineae</taxon>
        <taxon>Strophariaceae</taxon>
        <taxon>Pholiota</taxon>
    </lineage>
</organism>